<comment type="caution">
    <text evidence="1">The sequence shown here is derived from an EMBL/GenBank/DDBJ whole genome shotgun (WGS) entry which is preliminary data.</text>
</comment>
<keyword evidence="2" id="KW-1185">Reference proteome</keyword>
<dbReference type="RefSeq" id="WP_152890630.1">
    <property type="nucleotide sequence ID" value="NZ_WHJC01000185.1"/>
</dbReference>
<protein>
    <submittedName>
        <fullName evidence="1">Uncharacterized protein</fullName>
    </submittedName>
</protein>
<gene>
    <name evidence="1" type="ORF">GBZ86_11010</name>
</gene>
<evidence type="ECO:0000313" key="2">
    <source>
        <dbReference type="Proteomes" id="UP000430345"/>
    </source>
</evidence>
<dbReference type="EMBL" id="WHJC01000185">
    <property type="protein sequence ID" value="MPQ44288.1"/>
    <property type="molecule type" value="Genomic_DNA"/>
</dbReference>
<proteinExistence type="predicted"/>
<name>A0A6I1MP85_9CLOT</name>
<dbReference type="OrthoDB" id="1946582at2"/>
<feature type="non-terminal residue" evidence="1">
    <location>
        <position position="2236"/>
    </location>
</feature>
<sequence length="2236" mass="253817">MDFSKKFSDTSFQHKDIVPLSYQSNDKVLITNFPDEKTPFYTPKDSEIHFKINKDRLGEITILEELIFKNVAKISFNANIKKLVVSSTGVEKNPQLKNTIYYLFKLRNSSNPSNIKLHSIIKADENANNFVADLNNKPFNFGDIIELEAYAENEITINNFPATGQSEDINKKFFNSETVKGFFKITTEGLQSYNPSQSLPTTILPNTIKINKVDNTPLIYLNFNILDKVIQAFSFGGNGDILSSYNYFIFKLYNSEAKLITTSILTSDGDISTFLEKIKLKSFNDDYILDLTYNEKSKSHIVFTNLNGVDHIPSDTRERYKITSLGLQALPVFLSNVININSINNLPVTLIKFNSIDKKLNVKSLNNISDGSSTYDYFKFNLYNETDVTLSNPIKTTKLISNVNATDFFNELNEFSFQYGQIIKLTYANMAMAHTEISNFPREGVNHIPSTSPEYYKITSSALITYTPPSNIFTNNFKFNSLNNSEMVKIKFDKATKRLVVTSTGVFYNGLASDTVFKFELKSGTTIKASATLNGNENGSNFQNLLNDERFEFGDNIVLTYLDKSKIILENYPDIGDNYNLAADNSQSFIITQSGITPILTPNKITVKSKSNEEVLTIEFNKETEQFIVSSTGIDPDTSSTEVYFTLLLKDIDLNTTLTATLNSNENGNKFKMVLNNKSFKFAENTLVLIYRDKTKIEISNYSSLGQTYVPNINSNAFKIFPDSLFDALLNNKIKIVNDNIEEIASLYFIKPLVMSRVRVIATATDAISTDTLQNNEKYVQFVKYNLNGLSLNGYAEILGKQKAKDFSNTLNDSSIQINQPFDIFRMSNKIGNRIIINDYKGQSTYDIGEEPEFLMITSSALVPHELNYNKIKFKNRNNKAILYIYFDKVDINNPNNIYIQPYSTGTVNTDSHNFYFKILDETETTIKIEGRINRNETGDLIKVSRDDSNISNTFNIGDILEVGCSNVDLVEVYDFPFTNVAKVLTESPQKFKITENGLVKFVSKSVDSQEIDFSNIAKVNFNSKTKQLKVISTGDIMAPALENTCYFLFKLRDSSNNIKNSSYIKADENGSAFANALNNTPFDFGDTIELASFTSDLIEIKNFPTQGRSKMLDGQFFNMDTYGGFFKITKKELQEFNPTAMLPTTTLPNTIKINKVDNTSLIELNFNTIDKVIQTFSFNGNGDSSSTYSYIIFKLYSSQNKLITTGTLTSNGNSSDFTDELNLKIFDYDYYIDLTYNIKAMAHIIITDLQGMDHVPIDTRERYKITPTALEPLPIFLKNIININSTNNALVTSIKFNFIDKKLDVKSLGNIADNTGVYDYVTFGLYNSTDTNFSNAIKTANLISNSNATAFSMNLNETDFDYGQLIKLTYASRAISHVKITNFPTNLTNHTPTEIIEYYKITNLGLEGLTSAISNIINIKNINNAPSSSIEFNITNKKLRVKSLINIPDSSSRYNYVTFNLYAEMDKSFSNPIETAELVSNVNPISFANILNNTDFDFNQIIKLTYDNKAISYVEITDFPSKGMKYTPNELIEYYKITSSGLELYPVFLKNTINIKDINNNLSTSIKFNFVNKKLNVTASNNIPDVRNNYDYFIFSIYAQLDIQLATPIKTTKLISDSNPTVFANNLNESSFEYNQIIKLTYADKSMSHIEITNFPSQGQNHIPNEIIEYYKITPIGLEAFPVFLKNTININSVNDNLVSAIRFDFINKQLRVVSSTNVSDSTSSYDYVIFNLYNKTDIALYNPIKRVKLTSNMVSTVFLIELDETNFDYEQLIELDYNIKSIPHIKITNFPSQGVTHTPNNVKEYYKITALGLEAYIPPIRTLPNNFVFNSLNNREMADVKFDKFIKTLVITSTGVLYNGQNNVNAFIFELLDNTTVKNLGIIKDNENAERFKNDLNNKGYDFGNIITLKYLDKTKVVLENYPNTGDIYTMVNEGSQKFNITPTGISPILIPNKITVKSKTNEEVLTIEFTEETKQFIVSSTGVVPDSTSNEPYFTLILKNENGNNLLKVVLKSNENGNKFKTALHGKKFKFTKNYLLLIYKEKNKIEISNYPSKGQIYIPQSNSDFFQILSTGLINSSLNSKIRIINDSNEEMCEVRFMKLINEIFISTTATDFISTNLLEDNEKYVQYVQYSKDNINLYDEILVKQSAKSFSNNLNENFISVEDPFDILRISNNIASTIIISNYKGQNQYKVGEEPEFLRVTLNELITHELNYNKVRFKNKDNSTILFIYFD</sequence>
<organism evidence="1 2">
    <name type="scientific">Clostridium tarantellae</name>
    <dbReference type="NCBI Taxonomy" id="39493"/>
    <lineage>
        <taxon>Bacteria</taxon>
        <taxon>Bacillati</taxon>
        <taxon>Bacillota</taxon>
        <taxon>Clostridia</taxon>
        <taxon>Eubacteriales</taxon>
        <taxon>Clostridiaceae</taxon>
        <taxon>Clostridium</taxon>
    </lineage>
</organism>
<evidence type="ECO:0000313" key="1">
    <source>
        <dbReference type="EMBL" id="MPQ44288.1"/>
    </source>
</evidence>
<dbReference type="Proteomes" id="UP000430345">
    <property type="component" value="Unassembled WGS sequence"/>
</dbReference>
<accession>A0A6I1MP85</accession>
<reference evidence="1 2" key="1">
    <citation type="submission" date="2019-10" db="EMBL/GenBank/DDBJ databases">
        <title>The Genome Sequence of Clostridium tarantellae Isolated from Fish Brain.</title>
        <authorList>
            <person name="Bano L."/>
            <person name="Kiel M."/>
            <person name="Sales G."/>
            <person name="Doxey A.C."/>
            <person name="Mansfield M.J."/>
            <person name="Schiavone M."/>
            <person name="Rossetto O."/>
            <person name="Pirazzini M."/>
            <person name="Dobrindt U."/>
            <person name="Montecucco C."/>
        </authorList>
    </citation>
    <scope>NUCLEOTIDE SEQUENCE [LARGE SCALE GENOMIC DNA]</scope>
    <source>
        <strain evidence="1 2">DSM 3997</strain>
    </source>
</reference>